<dbReference type="PANTHER" id="PTHR43808:SF25">
    <property type="entry name" value="PEPTIDASE M20 DIMERISATION DOMAIN-CONTAINING PROTEIN"/>
    <property type="match status" value="1"/>
</dbReference>
<dbReference type="Gene3D" id="3.40.630.10">
    <property type="entry name" value="Zn peptidases"/>
    <property type="match status" value="1"/>
</dbReference>
<dbReference type="GO" id="GO:0046872">
    <property type="term" value="F:metal ion binding"/>
    <property type="evidence" value="ECO:0007669"/>
    <property type="project" value="UniProtKB-KW"/>
</dbReference>
<dbReference type="GO" id="GO:0016787">
    <property type="term" value="F:hydrolase activity"/>
    <property type="evidence" value="ECO:0007669"/>
    <property type="project" value="UniProtKB-KW"/>
</dbReference>
<dbReference type="InterPro" id="IPR011650">
    <property type="entry name" value="Peptidase_M20_dimer"/>
</dbReference>
<evidence type="ECO:0000313" key="10">
    <source>
        <dbReference type="Proteomes" id="UP001378188"/>
    </source>
</evidence>
<evidence type="ECO:0000256" key="7">
    <source>
        <dbReference type="ARBA" id="ARBA00023285"/>
    </source>
</evidence>
<evidence type="ECO:0000256" key="6">
    <source>
        <dbReference type="ARBA" id="ARBA00022833"/>
    </source>
</evidence>
<comment type="caution">
    <text evidence="9">The sequence shown here is derived from an EMBL/GenBank/DDBJ whole genome shotgun (WGS) entry which is preliminary data.</text>
</comment>
<evidence type="ECO:0000256" key="3">
    <source>
        <dbReference type="ARBA" id="ARBA00006247"/>
    </source>
</evidence>
<dbReference type="InterPro" id="IPR010182">
    <property type="entry name" value="ArgE/DapE"/>
</dbReference>
<dbReference type="SUPFAM" id="SSF53187">
    <property type="entry name" value="Zn-dependent exopeptidases"/>
    <property type="match status" value="1"/>
</dbReference>
<evidence type="ECO:0000259" key="8">
    <source>
        <dbReference type="Pfam" id="PF07687"/>
    </source>
</evidence>
<evidence type="ECO:0000256" key="2">
    <source>
        <dbReference type="ARBA" id="ARBA00001947"/>
    </source>
</evidence>
<dbReference type="NCBIfam" id="TIGR01910">
    <property type="entry name" value="DapE-ArgE"/>
    <property type="match status" value="1"/>
</dbReference>
<dbReference type="SUPFAM" id="SSF55031">
    <property type="entry name" value="Bacterial exopeptidase dimerisation domain"/>
    <property type="match status" value="1"/>
</dbReference>
<feature type="domain" description="Peptidase M20 dimerisation" evidence="8">
    <location>
        <begin position="231"/>
        <end position="327"/>
    </location>
</feature>
<dbReference type="Pfam" id="PF07687">
    <property type="entry name" value="M20_dimer"/>
    <property type="match status" value="1"/>
</dbReference>
<dbReference type="InterPro" id="IPR050072">
    <property type="entry name" value="Peptidase_M20A"/>
</dbReference>
<dbReference type="InterPro" id="IPR002933">
    <property type="entry name" value="Peptidase_M20"/>
</dbReference>
<evidence type="ECO:0000256" key="5">
    <source>
        <dbReference type="ARBA" id="ARBA00022801"/>
    </source>
</evidence>
<evidence type="ECO:0000256" key="4">
    <source>
        <dbReference type="ARBA" id="ARBA00022723"/>
    </source>
</evidence>
<dbReference type="Proteomes" id="UP001378188">
    <property type="component" value="Unassembled WGS sequence"/>
</dbReference>
<protein>
    <submittedName>
        <fullName evidence="9">ArgE/DapE family deacylase</fullName>
    </submittedName>
</protein>
<proteinExistence type="inferred from homology"/>
<organism evidence="9 10">
    <name type="scientific">Microbaculum marinum</name>
    <dbReference type="NCBI Taxonomy" id="1764581"/>
    <lineage>
        <taxon>Bacteria</taxon>
        <taxon>Pseudomonadati</taxon>
        <taxon>Pseudomonadota</taxon>
        <taxon>Alphaproteobacteria</taxon>
        <taxon>Hyphomicrobiales</taxon>
        <taxon>Tepidamorphaceae</taxon>
        <taxon>Microbaculum</taxon>
    </lineage>
</organism>
<dbReference type="AlphaFoldDB" id="A0AAW9RRY2"/>
<comment type="cofactor">
    <cofactor evidence="2">
        <name>Zn(2+)</name>
        <dbReference type="ChEBI" id="CHEBI:29105"/>
    </cofactor>
</comment>
<dbReference type="Pfam" id="PF01546">
    <property type="entry name" value="Peptidase_M20"/>
    <property type="match status" value="1"/>
</dbReference>
<comment type="similarity">
    <text evidence="3">Belongs to the peptidase M20A family.</text>
</comment>
<gene>
    <name evidence="9" type="ORF">V3328_15990</name>
</gene>
<name>A0AAW9RRY2_9HYPH</name>
<dbReference type="RefSeq" id="WP_340330684.1">
    <property type="nucleotide sequence ID" value="NZ_JAZHOF010000006.1"/>
</dbReference>
<keyword evidence="6" id="KW-0862">Zinc</keyword>
<keyword evidence="4" id="KW-0479">Metal-binding</keyword>
<accession>A0AAW9RRY2</accession>
<evidence type="ECO:0000313" key="9">
    <source>
        <dbReference type="EMBL" id="MEJ8572992.1"/>
    </source>
</evidence>
<keyword evidence="10" id="KW-1185">Reference proteome</keyword>
<sequence>MPAAEDAVKAAWKALDDDPDYDVGLTQDLVRIPSVNPKFVTDPDINREAEVQDRIQQEVEGLGFTSERWDVFPGRPNLVSDLAGSEEKSLILCGHVDVVPIGERSDWTVDPFGGEIRDGRLYGRGAVDMKSGVAACIAAARAIRKAGIELEGRLSIHTVVDEEAGGFGAMDAVAKGKLARAAIVAEPTWGDIQPSEGGLYWVRVTVRGRQGHAGFRFNEVWPQHDKPGRLQQSVNAIELANRFLSALRDFESIRCRTTSHPLVPAGLNTISPGVMRAGAGLGPDGLPIIMTNPAIIPDVAVIDLDYKFLPNESPDEVRAEFENFVHHFCQQDRWLRDHPIKIEWSLGGLYFPPMDTPLDHPIVKSLVRRKGQVGKAPQIRGFEAVTDAAHYAGAGVDSVIFGPSGDGFHGDDEYVDIAALQETTRTIAAAIIDWCGVR</sequence>
<keyword evidence="5" id="KW-0378">Hydrolase</keyword>
<comment type="cofactor">
    <cofactor evidence="1">
        <name>Co(2+)</name>
        <dbReference type="ChEBI" id="CHEBI:48828"/>
    </cofactor>
</comment>
<evidence type="ECO:0000256" key="1">
    <source>
        <dbReference type="ARBA" id="ARBA00001941"/>
    </source>
</evidence>
<dbReference type="InterPro" id="IPR036264">
    <property type="entry name" value="Bact_exopeptidase_dim_dom"/>
</dbReference>
<dbReference type="Gene3D" id="3.30.70.360">
    <property type="match status" value="1"/>
</dbReference>
<keyword evidence="7" id="KW-0170">Cobalt</keyword>
<reference evidence="9 10" key="1">
    <citation type="submission" date="2024-02" db="EMBL/GenBank/DDBJ databases">
        <title>Genome analysis and characterization of Microbaculum marinisediminis sp. nov., isolated from marine sediment.</title>
        <authorList>
            <person name="Du Z.-J."/>
            <person name="Ye Y.-Q."/>
            <person name="Zhang Z.-R."/>
            <person name="Yuan S.-M."/>
            <person name="Zhang X.-Y."/>
        </authorList>
    </citation>
    <scope>NUCLEOTIDE SEQUENCE [LARGE SCALE GENOMIC DNA]</scope>
    <source>
        <strain evidence="9 10">SDUM1044001</strain>
    </source>
</reference>
<dbReference type="EMBL" id="JAZHOF010000006">
    <property type="protein sequence ID" value="MEJ8572992.1"/>
    <property type="molecule type" value="Genomic_DNA"/>
</dbReference>
<dbReference type="PANTHER" id="PTHR43808">
    <property type="entry name" value="ACETYLORNITHINE DEACETYLASE"/>
    <property type="match status" value="1"/>
</dbReference>